<dbReference type="SUPFAM" id="SSF54928">
    <property type="entry name" value="RNA-binding domain, RBD"/>
    <property type="match status" value="1"/>
</dbReference>
<dbReference type="SMART" id="SM00360">
    <property type="entry name" value="RRM"/>
    <property type="match status" value="1"/>
</dbReference>
<evidence type="ECO:0000256" key="5">
    <source>
        <dbReference type="HAMAP-Rule" id="MF_03006"/>
    </source>
</evidence>
<comment type="subcellular location">
    <subcellularLocation>
        <location evidence="5">Cytoplasm</location>
    </subcellularLocation>
</comment>
<proteinExistence type="inferred from homology"/>
<dbReference type="AlphaFoldDB" id="E4XAM7"/>
<feature type="domain" description="RRM" evidence="8">
    <location>
        <begin position="181"/>
        <end position="259"/>
    </location>
</feature>
<evidence type="ECO:0000256" key="7">
    <source>
        <dbReference type="SAM" id="MobiDB-lite"/>
    </source>
</evidence>
<dbReference type="EMBL" id="FN653032">
    <property type="protein sequence ID" value="CBY08698.1"/>
    <property type="molecule type" value="Genomic_DNA"/>
</dbReference>
<comment type="similarity">
    <text evidence="5">Belongs to the eIF-3 subunit G family.</text>
</comment>
<dbReference type="CDD" id="cd12408">
    <property type="entry name" value="RRM_eIF3G_like"/>
    <property type="match status" value="1"/>
</dbReference>
<keyword evidence="4 5" id="KW-0648">Protein biosynthesis</keyword>
<dbReference type="PANTHER" id="PTHR10352">
    <property type="entry name" value="EUKARYOTIC TRANSLATION INITIATION FACTOR 3 SUBUNIT G"/>
    <property type="match status" value="1"/>
</dbReference>
<evidence type="ECO:0000313" key="9">
    <source>
        <dbReference type="EMBL" id="CBY08698.1"/>
    </source>
</evidence>
<name>E4XAM7_OIKDI</name>
<dbReference type="InterPro" id="IPR017334">
    <property type="entry name" value="eIF3_g"/>
</dbReference>
<dbReference type="InterPro" id="IPR024675">
    <property type="entry name" value="eIF3g_N"/>
</dbReference>
<dbReference type="InterPro" id="IPR034240">
    <property type="entry name" value="eIF3G_RRM"/>
</dbReference>
<dbReference type="GO" id="GO:0001732">
    <property type="term" value="P:formation of cytoplasmic translation initiation complex"/>
    <property type="evidence" value="ECO:0007669"/>
    <property type="project" value="UniProtKB-UniRule"/>
</dbReference>
<evidence type="ECO:0000256" key="6">
    <source>
        <dbReference type="PROSITE-ProRule" id="PRU00176"/>
    </source>
</evidence>
<dbReference type="Pfam" id="PF12353">
    <property type="entry name" value="eIF3g"/>
    <property type="match status" value="1"/>
</dbReference>
<evidence type="ECO:0000313" key="10">
    <source>
        <dbReference type="Proteomes" id="UP000001307"/>
    </source>
</evidence>
<dbReference type="InterPro" id="IPR012677">
    <property type="entry name" value="Nucleotide-bd_a/b_plait_sf"/>
</dbReference>
<gene>
    <name evidence="9" type="ORF">GSOID_T00005284001</name>
</gene>
<dbReference type="GO" id="GO:0003743">
    <property type="term" value="F:translation initiation factor activity"/>
    <property type="evidence" value="ECO:0007669"/>
    <property type="project" value="UniProtKB-UniRule"/>
</dbReference>
<keyword evidence="10" id="KW-1185">Reference proteome</keyword>
<accession>E4XAM7</accession>
<dbReference type="GO" id="GO:0005852">
    <property type="term" value="C:eukaryotic translation initiation factor 3 complex"/>
    <property type="evidence" value="ECO:0007669"/>
    <property type="project" value="UniProtKB-UniRule"/>
</dbReference>
<evidence type="ECO:0000256" key="2">
    <source>
        <dbReference type="ARBA" id="ARBA00022540"/>
    </source>
</evidence>
<sequence length="278" mass="31620">MTDWADDSIDLGSPSAPTEDVLPAPKVIEKGDQIIKIFYKWRENETTNKKELVKVTRTFVQERVKTSKRVAARKTWKKFGLAADDGPGPQEATTMYGEEVMMRFIAADQTEEEAEEEDEQMNKFKRQFEYFNFFQGFGGATSTRPSATNMDIPSVSIKDATGGKYVPPRRGLAGGFTDEVPAIRVSNLSPAATQDDVQTLFAKFGKIARIHLGRDRRTNESRGFAFINFHHRDDAQRAIDTMNRYGYDNLILSVEWSENRKKENATEASKPDFLKRQR</sequence>
<dbReference type="InParanoid" id="E4XAM7"/>
<dbReference type="PIRSF" id="PIRSF037949">
    <property type="entry name" value="Transl_init_eIF-3_RNA-bind"/>
    <property type="match status" value="1"/>
</dbReference>
<dbReference type="Proteomes" id="UP000001307">
    <property type="component" value="Unassembled WGS sequence"/>
</dbReference>
<dbReference type="Pfam" id="PF00076">
    <property type="entry name" value="RRM_1"/>
    <property type="match status" value="1"/>
</dbReference>
<evidence type="ECO:0000256" key="3">
    <source>
        <dbReference type="ARBA" id="ARBA00022884"/>
    </source>
</evidence>
<reference evidence="9" key="1">
    <citation type="journal article" date="2010" name="Science">
        <title>Plasticity of animal genome architecture unmasked by rapid evolution of a pelagic tunicate.</title>
        <authorList>
            <person name="Denoeud F."/>
            <person name="Henriet S."/>
            <person name="Mungpakdee S."/>
            <person name="Aury J.M."/>
            <person name="Da Silva C."/>
            <person name="Brinkmann H."/>
            <person name="Mikhaleva J."/>
            <person name="Olsen L.C."/>
            <person name="Jubin C."/>
            <person name="Canestro C."/>
            <person name="Bouquet J.M."/>
            <person name="Danks G."/>
            <person name="Poulain J."/>
            <person name="Campsteijn C."/>
            <person name="Adamski M."/>
            <person name="Cross I."/>
            <person name="Yadetie F."/>
            <person name="Muffato M."/>
            <person name="Louis A."/>
            <person name="Butcher S."/>
            <person name="Tsagkogeorga G."/>
            <person name="Konrad A."/>
            <person name="Singh S."/>
            <person name="Jensen M.F."/>
            <person name="Cong E.H."/>
            <person name="Eikeseth-Otteraa H."/>
            <person name="Noel B."/>
            <person name="Anthouard V."/>
            <person name="Porcel B.M."/>
            <person name="Kachouri-Lafond R."/>
            <person name="Nishino A."/>
            <person name="Ugolini M."/>
            <person name="Chourrout P."/>
            <person name="Nishida H."/>
            <person name="Aasland R."/>
            <person name="Huzurbazar S."/>
            <person name="Westhof E."/>
            <person name="Delsuc F."/>
            <person name="Lehrach H."/>
            <person name="Reinhardt R."/>
            <person name="Weissenbach J."/>
            <person name="Roy S.W."/>
            <person name="Artiguenave F."/>
            <person name="Postlethwait J.H."/>
            <person name="Manak J.R."/>
            <person name="Thompson E.M."/>
            <person name="Jaillon O."/>
            <person name="Du Pasquier L."/>
            <person name="Boudinot P."/>
            <person name="Liberles D.A."/>
            <person name="Volff J.N."/>
            <person name="Philippe H."/>
            <person name="Lenhard B."/>
            <person name="Roest Crollius H."/>
            <person name="Wincker P."/>
            <person name="Chourrout D."/>
        </authorList>
    </citation>
    <scope>NUCLEOTIDE SEQUENCE [LARGE SCALE GENOMIC DNA]</scope>
</reference>
<dbReference type="PROSITE" id="PS50102">
    <property type="entry name" value="RRM"/>
    <property type="match status" value="1"/>
</dbReference>
<dbReference type="InterPro" id="IPR035979">
    <property type="entry name" value="RBD_domain_sf"/>
</dbReference>
<keyword evidence="3 6" id="KW-0694">RNA-binding</keyword>
<dbReference type="FunCoup" id="E4XAM7">
    <property type="interactions" value="426"/>
</dbReference>
<keyword evidence="1 5" id="KW-0963">Cytoplasm</keyword>
<comment type="function">
    <text evidence="5">RNA-binding component of the eukaryotic translation initiation factor 3 (eIF-3) complex, which is involved in protein synthesis of a specialized repertoire of mRNAs and, together with other initiation factors, stimulates binding of mRNA and methionyl-tRNAi to the 40S ribosome. The eIF-3 complex specifically targets and initiates translation of a subset of mRNAs involved in cell proliferation. This subunit can bind 18S rRNA.</text>
</comment>
<dbReference type="OrthoDB" id="1749473at2759"/>
<dbReference type="InterPro" id="IPR000504">
    <property type="entry name" value="RRM_dom"/>
</dbReference>
<dbReference type="HAMAP" id="MF_03006">
    <property type="entry name" value="eIF3g"/>
    <property type="match status" value="1"/>
</dbReference>
<evidence type="ECO:0000259" key="8">
    <source>
        <dbReference type="PROSITE" id="PS50102"/>
    </source>
</evidence>
<evidence type="ECO:0000256" key="4">
    <source>
        <dbReference type="ARBA" id="ARBA00022917"/>
    </source>
</evidence>
<organism evidence="9">
    <name type="scientific">Oikopleura dioica</name>
    <name type="common">Tunicate</name>
    <dbReference type="NCBI Taxonomy" id="34765"/>
    <lineage>
        <taxon>Eukaryota</taxon>
        <taxon>Metazoa</taxon>
        <taxon>Chordata</taxon>
        <taxon>Tunicata</taxon>
        <taxon>Appendicularia</taxon>
        <taxon>Copelata</taxon>
        <taxon>Oikopleuridae</taxon>
        <taxon>Oikopleura</taxon>
    </lineage>
</organism>
<keyword evidence="2 5" id="KW-0396">Initiation factor</keyword>
<feature type="region of interest" description="Disordered" evidence="7">
    <location>
        <begin position="1"/>
        <end position="20"/>
    </location>
</feature>
<dbReference type="GO" id="GO:0003723">
    <property type="term" value="F:RNA binding"/>
    <property type="evidence" value="ECO:0007669"/>
    <property type="project" value="UniProtKB-UniRule"/>
</dbReference>
<dbReference type="GO" id="GO:0033290">
    <property type="term" value="C:eukaryotic 48S preinitiation complex"/>
    <property type="evidence" value="ECO:0007669"/>
    <property type="project" value="UniProtKB-UniRule"/>
</dbReference>
<comment type="subunit">
    <text evidence="5">Component of the eukaryotic translation initiation factor 3 (eIF-3) complex.</text>
</comment>
<dbReference type="GO" id="GO:0016282">
    <property type="term" value="C:eukaryotic 43S preinitiation complex"/>
    <property type="evidence" value="ECO:0007669"/>
    <property type="project" value="UniProtKB-UniRule"/>
</dbReference>
<evidence type="ECO:0000256" key="1">
    <source>
        <dbReference type="ARBA" id="ARBA00022490"/>
    </source>
</evidence>
<dbReference type="Gene3D" id="3.30.70.330">
    <property type="match status" value="1"/>
</dbReference>
<protein>
    <recommendedName>
        <fullName evidence="5">Eukaryotic translation initiation factor 3 subunit G</fullName>
        <shortName evidence="5">eIF3g</shortName>
    </recommendedName>
    <alternativeName>
        <fullName evidence="5">Eukaryotic translation initiation factor 3 RNA-binding subunit</fullName>
        <shortName evidence="5">eIF-3 RNA-binding subunit</shortName>
    </alternativeName>
    <alternativeName>
        <fullName evidence="5">Eukaryotic translation initiation factor 3 subunit 4</fullName>
    </alternativeName>
</protein>